<dbReference type="GO" id="GO:0004519">
    <property type="term" value="F:endonuclease activity"/>
    <property type="evidence" value="ECO:0007669"/>
    <property type="project" value="UniProtKB-KW"/>
</dbReference>
<dbReference type="InterPro" id="IPR041373">
    <property type="entry name" value="RT_RNaseH"/>
</dbReference>
<dbReference type="InterPro" id="IPR043502">
    <property type="entry name" value="DNA/RNA_pol_sf"/>
</dbReference>
<gene>
    <name evidence="10" type="ORF">HII12_002767</name>
</gene>
<keyword evidence="5" id="KW-0255">Endonuclease</keyword>
<dbReference type="InterPro" id="IPR050951">
    <property type="entry name" value="Retrovirus_Pol_polyprotein"/>
</dbReference>
<keyword evidence="7" id="KW-0695">RNA-directed DNA polymerase</keyword>
<dbReference type="EMBL" id="JABCYN010000025">
    <property type="protein sequence ID" value="KAF6011172.1"/>
    <property type="molecule type" value="Genomic_DNA"/>
</dbReference>
<evidence type="ECO:0000313" key="10">
    <source>
        <dbReference type="EMBL" id="KAF6011172.1"/>
    </source>
</evidence>
<keyword evidence="4" id="KW-0540">Nuclease</keyword>
<dbReference type="GO" id="GO:0016787">
    <property type="term" value="F:hydrolase activity"/>
    <property type="evidence" value="ECO:0007669"/>
    <property type="project" value="UniProtKB-KW"/>
</dbReference>
<evidence type="ECO:0000256" key="6">
    <source>
        <dbReference type="ARBA" id="ARBA00022801"/>
    </source>
</evidence>
<dbReference type="InterPro" id="IPR036397">
    <property type="entry name" value="RNaseH_sf"/>
</dbReference>
<evidence type="ECO:0000256" key="8">
    <source>
        <dbReference type="ARBA" id="ARBA00023242"/>
    </source>
</evidence>
<evidence type="ECO:0000256" key="5">
    <source>
        <dbReference type="ARBA" id="ARBA00022759"/>
    </source>
</evidence>
<dbReference type="InterPro" id="IPR012337">
    <property type="entry name" value="RNaseH-like_sf"/>
</dbReference>
<dbReference type="Pfam" id="PF17917">
    <property type="entry name" value="RT_RNaseH"/>
    <property type="match status" value="1"/>
</dbReference>
<dbReference type="AlphaFoldDB" id="A0A8H6BGV0"/>
<name>A0A8H6BGV0_DEKBR</name>
<dbReference type="SUPFAM" id="SSF53098">
    <property type="entry name" value="Ribonuclease H-like"/>
    <property type="match status" value="1"/>
</dbReference>
<dbReference type="GO" id="GO:0003964">
    <property type="term" value="F:RNA-directed DNA polymerase activity"/>
    <property type="evidence" value="ECO:0007669"/>
    <property type="project" value="UniProtKB-KW"/>
</dbReference>
<dbReference type="SUPFAM" id="SSF56672">
    <property type="entry name" value="DNA/RNA polymerases"/>
    <property type="match status" value="1"/>
</dbReference>
<keyword evidence="6" id="KW-0378">Hydrolase</keyword>
<dbReference type="CDD" id="cd09274">
    <property type="entry name" value="RNase_HI_RT_Ty3"/>
    <property type="match status" value="1"/>
</dbReference>
<evidence type="ECO:0000256" key="4">
    <source>
        <dbReference type="ARBA" id="ARBA00022722"/>
    </source>
</evidence>
<organism evidence="10 11">
    <name type="scientific">Dekkera bruxellensis</name>
    <name type="common">Brettanomyces custersii</name>
    <dbReference type="NCBI Taxonomy" id="5007"/>
    <lineage>
        <taxon>Eukaryota</taxon>
        <taxon>Fungi</taxon>
        <taxon>Dikarya</taxon>
        <taxon>Ascomycota</taxon>
        <taxon>Saccharomycotina</taxon>
        <taxon>Pichiomycetes</taxon>
        <taxon>Pichiales</taxon>
        <taxon>Pichiaceae</taxon>
        <taxon>Brettanomyces</taxon>
    </lineage>
</organism>
<comment type="caution">
    <text evidence="10">The sequence shown here is derived from an EMBL/GenBank/DDBJ whole genome shotgun (WGS) entry which is preliminary data.</text>
</comment>
<evidence type="ECO:0000256" key="1">
    <source>
        <dbReference type="ARBA" id="ARBA00004123"/>
    </source>
</evidence>
<evidence type="ECO:0000256" key="2">
    <source>
        <dbReference type="ARBA" id="ARBA00022679"/>
    </source>
</evidence>
<comment type="subcellular location">
    <subcellularLocation>
        <location evidence="1">Nucleus</location>
    </subcellularLocation>
</comment>
<keyword evidence="3" id="KW-0548">Nucleotidyltransferase</keyword>
<dbReference type="Gene3D" id="3.30.420.10">
    <property type="entry name" value="Ribonuclease H-like superfamily/Ribonuclease H"/>
    <property type="match status" value="1"/>
</dbReference>
<feature type="non-terminal residue" evidence="10">
    <location>
        <position position="262"/>
    </location>
</feature>
<protein>
    <recommendedName>
        <fullName evidence="9">Reverse transcriptase RNase H-like domain-containing protein</fullName>
    </recommendedName>
</protein>
<evidence type="ECO:0000259" key="9">
    <source>
        <dbReference type="Pfam" id="PF17917"/>
    </source>
</evidence>
<dbReference type="PANTHER" id="PTHR37984">
    <property type="entry name" value="PROTEIN CBG26694"/>
    <property type="match status" value="1"/>
</dbReference>
<evidence type="ECO:0000256" key="3">
    <source>
        <dbReference type="ARBA" id="ARBA00022695"/>
    </source>
</evidence>
<feature type="domain" description="Reverse transcriptase RNase H-like" evidence="9">
    <location>
        <begin position="9"/>
        <end position="115"/>
    </location>
</feature>
<dbReference type="GO" id="GO:0003676">
    <property type="term" value="F:nucleic acid binding"/>
    <property type="evidence" value="ECO:0007669"/>
    <property type="project" value="InterPro"/>
</dbReference>
<dbReference type="Proteomes" id="UP000568158">
    <property type="component" value="Unassembled WGS sequence"/>
</dbReference>
<keyword evidence="8" id="KW-0539">Nucleus</keyword>
<dbReference type="PANTHER" id="PTHR37984:SF5">
    <property type="entry name" value="PROTEIN NYNRIN-LIKE"/>
    <property type="match status" value="1"/>
</dbReference>
<reference evidence="10 11" key="1">
    <citation type="journal article" date="2020" name="Appl. Microbiol. Biotechnol.">
        <title>Targeted gene deletion in Brettanomyces bruxellensis with an expression-free CRISPR-Cas9 system.</title>
        <authorList>
            <person name="Varela C."/>
            <person name="Bartel C."/>
            <person name="Onetto C."/>
            <person name="Borneman A."/>
        </authorList>
    </citation>
    <scope>NUCLEOTIDE SEQUENCE [LARGE SCALE GENOMIC DNA]</scope>
    <source>
        <strain evidence="10 11">AWRI1613</strain>
    </source>
</reference>
<accession>A0A8H6BGV0</accession>
<evidence type="ECO:0000313" key="11">
    <source>
        <dbReference type="Proteomes" id="UP000568158"/>
    </source>
</evidence>
<keyword evidence="2" id="KW-0808">Transferase</keyword>
<evidence type="ECO:0000256" key="7">
    <source>
        <dbReference type="ARBA" id="ARBA00022918"/>
    </source>
</evidence>
<proteinExistence type="predicted"/>
<sequence>PLLVHPIWDRDYTFRIHTDACGTALGYVLEQLDPEGKVRGVIAYGSKKLLPAQMRYSIYEREFLAIVEALKTWRYYLMDKKFIIQTDHRSLKYVKYQNSMSQMRVAKWLDFLTRFDFEIEYIKGKTNTAADSLSRYPNLSLLKPMDDSEVTLASIAYFDLSAVLKKAAVDQQLATLTDGQTERVNQILDTLIRELARNALNDWDKILPMAEFAYNSAIQNSTGYSPFYVAQGYNPDSPAHISADIIDSNRYSPRAEDFCETT</sequence>
<dbReference type="GO" id="GO:0005634">
    <property type="term" value="C:nucleus"/>
    <property type="evidence" value="ECO:0007669"/>
    <property type="project" value="UniProtKB-SubCell"/>
</dbReference>